<dbReference type="PANTHER" id="PTHR36842">
    <property type="entry name" value="PROTEIN TOLB HOMOLOG"/>
    <property type="match status" value="1"/>
</dbReference>
<feature type="transmembrane region" description="Helical" evidence="3">
    <location>
        <begin position="139"/>
        <end position="158"/>
    </location>
</feature>
<dbReference type="EMBL" id="CP041036">
    <property type="protein sequence ID" value="QDE32079.1"/>
    <property type="molecule type" value="Genomic_DNA"/>
</dbReference>
<evidence type="ECO:0000256" key="2">
    <source>
        <dbReference type="PROSITE-ProRule" id="PRU01091"/>
    </source>
</evidence>
<dbReference type="SUPFAM" id="SSF46894">
    <property type="entry name" value="C-terminal effector domain of the bipartite response regulators"/>
    <property type="match status" value="1"/>
</dbReference>
<protein>
    <recommendedName>
        <fullName evidence="4">OmpR/PhoB-type domain-containing protein</fullName>
    </recommendedName>
</protein>
<dbReference type="SMART" id="SM00862">
    <property type="entry name" value="Trans_reg_C"/>
    <property type="match status" value="1"/>
</dbReference>
<dbReference type="GO" id="GO:0003677">
    <property type="term" value="F:DNA binding"/>
    <property type="evidence" value="ECO:0007669"/>
    <property type="project" value="UniProtKB-UniRule"/>
</dbReference>
<evidence type="ECO:0000313" key="6">
    <source>
        <dbReference type="Proteomes" id="UP000319809"/>
    </source>
</evidence>
<dbReference type="Gene3D" id="2.120.10.30">
    <property type="entry name" value="TolB, C-terminal domain"/>
    <property type="match status" value="2"/>
</dbReference>
<keyword evidence="1 2" id="KW-0238">DNA-binding</keyword>
<dbReference type="GO" id="GO:0000160">
    <property type="term" value="P:phosphorelay signal transduction system"/>
    <property type="evidence" value="ECO:0007669"/>
    <property type="project" value="InterPro"/>
</dbReference>
<dbReference type="GO" id="GO:0006355">
    <property type="term" value="P:regulation of DNA-templated transcription"/>
    <property type="evidence" value="ECO:0007669"/>
    <property type="project" value="InterPro"/>
</dbReference>
<keyword evidence="3" id="KW-1133">Transmembrane helix</keyword>
<dbReference type="SUPFAM" id="SSF82171">
    <property type="entry name" value="DPP6 N-terminal domain-like"/>
    <property type="match status" value="1"/>
</dbReference>
<dbReference type="InterPro" id="IPR011042">
    <property type="entry name" value="6-blade_b-propeller_TolB-like"/>
</dbReference>
<dbReference type="RefSeq" id="WP_140234814.1">
    <property type="nucleotide sequence ID" value="NZ_CP041036.1"/>
</dbReference>
<dbReference type="KEGG" id="spol:FH971_14580"/>
<keyword evidence="3" id="KW-0812">Transmembrane</keyword>
<dbReference type="InterPro" id="IPR016032">
    <property type="entry name" value="Sig_transdc_resp-reg_C-effctor"/>
</dbReference>
<feature type="domain" description="OmpR/PhoB-type" evidence="4">
    <location>
        <begin position="1"/>
        <end position="98"/>
    </location>
</feature>
<dbReference type="Pfam" id="PF00486">
    <property type="entry name" value="Trans_reg_C"/>
    <property type="match status" value="1"/>
</dbReference>
<evidence type="ECO:0000256" key="3">
    <source>
        <dbReference type="SAM" id="Phobius"/>
    </source>
</evidence>
<proteinExistence type="predicted"/>
<keyword evidence="3" id="KW-0472">Membrane</keyword>
<keyword evidence="6" id="KW-1185">Reference proteome</keyword>
<evidence type="ECO:0000256" key="1">
    <source>
        <dbReference type="ARBA" id="ARBA00023125"/>
    </source>
</evidence>
<reference evidence="5 6" key="1">
    <citation type="submission" date="2019-06" db="EMBL/GenBank/DDBJ databases">
        <title>The genome of Shewanella sp. SM1901.</title>
        <authorList>
            <person name="Cha Q."/>
        </authorList>
    </citation>
    <scope>NUCLEOTIDE SEQUENCE [LARGE SCALE GENOMIC DNA]</scope>
    <source>
        <strain evidence="5 6">SM1901</strain>
    </source>
</reference>
<dbReference type="PROSITE" id="PS51755">
    <property type="entry name" value="OMPR_PHOB"/>
    <property type="match status" value="1"/>
</dbReference>
<evidence type="ECO:0000313" key="5">
    <source>
        <dbReference type="EMBL" id="QDE32079.1"/>
    </source>
</evidence>
<dbReference type="InterPro" id="IPR001867">
    <property type="entry name" value="OmpR/PhoB-type_DNA-bd"/>
</dbReference>
<organism evidence="5 6">
    <name type="scientific">Shewanella polaris</name>
    <dbReference type="NCBI Taxonomy" id="2588449"/>
    <lineage>
        <taxon>Bacteria</taxon>
        <taxon>Pseudomonadati</taxon>
        <taxon>Pseudomonadota</taxon>
        <taxon>Gammaproteobacteria</taxon>
        <taxon>Alteromonadales</taxon>
        <taxon>Shewanellaceae</taxon>
        <taxon>Shewanella</taxon>
    </lineage>
</organism>
<evidence type="ECO:0000259" key="4">
    <source>
        <dbReference type="PROSITE" id="PS51755"/>
    </source>
</evidence>
<gene>
    <name evidence="5" type="ORF">FH971_14580</name>
</gene>
<sequence length="688" mass="79196">MIYYFDNIKVNTEEVTLIKEGLLIDIEPKLFTLLIFFCENSHRALSRDELINTVWEGRVVSEAAVNRAVGQLRKIIERDTAKPLYLKTVSKVGYQFIAEVKKITSEMTEDMVTKSSVTQSVTTTKPSNNSRKTIVKYRFTFIISFLFLVSFSIIYIFSKSSHIEYLPPVEITQKNPITTTNNSTFNPYFDPLTHDTFVLYKPDPQSFAQIKKLNSQGQSLPVTDDSYYYTDVIPHDDTNLLAARLNNLNERECEIVLINIATQLIKTITHCGQSIINNLVFNSDTNTVYYRYRSKVSHPYSIYSISLSSLRIQQLTIPGATSNGLGYTAFELSPDKQQIAMIEYKSEDTDQLQLYDLNTQEIIQHQNVPKDIRSIIWWRSKQLLASNSEGLLNIDLSQQLTTKVKSTIGFGRLSKKSDHALLFEKSDSQSNLVKIELTHFNQTQLTNLIGVNGKSAMAHTSERIIFFSQTPLTSKVLIRLESGEIVETHFPEKIRHLTTLEWSKDDSKIVASINDKIYLLNINSMQWNRVYFDFNNVHYVSFIGNQHLLFSAEKNGNWNLWSLNLTTKETAIMTNTEGYSGQVENGYLFYTKFSSKGIFYKEISAEKEFVLVKDIPVTDWNNWQVNSNNLTYQQGGKLKQYNLKSKETSILYEFSEKPLQYCRTDTHFEAIICELKERSVSNIWQADF</sequence>
<dbReference type="InterPro" id="IPR036388">
    <property type="entry name" value="WH-like_DNA-bd_sf"/>
</dbReference>
<dbReference type="PANTHER" id="PTHR36842:SF1">
    <property type="entry name" value="PROTEIN TOLB"/>
    <property type="match status" value="1"/>
</dbReference>
<name>A0A4Y5YHW0_9GAMM</name>
<dbReference type="Proteomes" id="UP000319809">
    <property type="component" value="Chromosome"/>
</dbReference>
<feature type="DNA-binding region" description="OmpR/PhoB-type" evidence="2">
    <location>
        <begin position="1"/>
        <end position="98"/>
    </location>
</feature>
<dbReference type="CDD" id="cd00383">
    <property type="entry name" value="trans_reg_C"/>
    <property type="match status" value="1"/>
</dbReference>
<dbReference type="AlphaFoldDB" id="A0A4Y5YHW0"/>
<dbReference type="Gene3D" id="1.10.10.10">
    <property type="entry name" value="Winged helix-like DNA-binding domain superfamily/Winged helix DNA-binding domain"/>
    <property type="match status" value="1"/>
</dbReference>
<accession>A0A4Y5YHW0</accession>